<organism evidence="1 2">
    <name type="scientific">Clostridioides difficile</name>
    <name type="common">Peptoclostridium difficile</name>
    <dbReference type="NCBI Taxonomy" id="1496"/>
    <lineage>
        <taxon>Bacteria</taxon>
        <taxon>Bacillati</taxon>
        <taxon>Bacillota</taxon>
        <taxon>Clostridia</taxon>
        <taxon>Peptostreptococcales</taxon>
        <taxon>Peptostreptococcaceae</taxon>
        <taxon>Clostridioides</taxon>
    </lineage>
</organism>
<accession>A0AAN5VJK7</accession>
<evidence type="ECO:0000313" key="2">
    <source>
        <dbReference type="Proteomes" id="UP000878956"/>
    </source>
</evidence>
<dbReference type="Gene3D" id="3.10.20.480">
    <property type="entry name" value="Antirestriction protein ArdA, domain 1"/>
    <property type="match status" value="1"/>
</dbReference>
<reference evidence="1" key="1">
    <citation type="journal article" date="2018" name="Genome Biol.">
        <title>SKESA: strategic k-mer extension for scrupulous assemblies.</title>
        <authorList>
            <person name="Souvorov A."/>
            <person name="Agarwala R."/>
            <person name="Lipman D.J."/>
        </authorList>
    </citation>
    <scope>NUCLEOTIDE SEQUENCE</scope>
    <source>
        <strain evidence="1">HN1000</strain>
    </source>
</reference>
<evidence type="ECO:0000313" key="1">
    <source>
        <dbReference type="EMBL" id="HBH1541537.1"/>
    </source>
</evidence>
<gene>
    <name evidence="1" type="ORF">KRM00_000998</name>
</gene>
<dbReference type="RefSeq" id="WP_077709616.1">
    <property type="nucleotide sequence ID" value="NZ_BISD01000011.1"/>
</dbReference>
<sequence length="237" mass="28391">MLNIYITNLGKYNEGELIGEWAELPVNEEELQEILNRIGINEEYEEYFITDFETDIEGLEISEYSNIEQLNELAMKLEGLEEYEIEQLKALLERWYIDFIDMIESDIYSLLDNYTFIQLDDRSPLDDENLGRSYIEEIYCGDLSYIKNIAYYFDIEAFSRDLRFDRDIIIEELDEESREYYENMTDIEFAEDYIEQLGDIEELGQETLERYFNYELYGTDLRYENICIASNYLAIVS</sequence>
<dbReference type="InterPro" id="IPR009899">
    <property type="entry name" value="ArdA"/>
</dbReference>
<dbReference type="Pfam" id="PF07275">
    <property type="entry name" value="ArdA"/>
    <property type="match status" value="1"/>
</dbReference>
<comment type="caution">
    <text evidence="1">The sequence shown here is derived from an EMBL/GenBank/DDBJ whole genome shotgun (WGS) entry which is preliminary data.</text>
</comment>
<protein>
    <submittedName>
        <fullName evidence="1">Antirestriction protein ArdA</fullName>
    </submittedName>
</protein>
<dbReference type="InterPro" id="IPR041895">
    <property type="entry name" value="ArdA_dom1"/>
</dbReference>
<name>A0AAN5VJK7_CLODI</name>
<proteinExistence type="predicted"/>
<dbReference type="Gene3D" id="1.10.10.1190">
    <property type="entry name" value="Antirestriction protein ArdA, domain 3"/>
    <property type="match status" value="2"/>
</dbReference>
<dbReference type="Proteomes" id="UP000878956">
    <property type="component" value="Unassembled WGS sequence"/>
</dbReference>
<dbReference type="InterPro" id="IPR041893">
    <property type="entry name" value="ArdA_dom3"/>
</dbReference>
<dbReference type="EMBL" id="DAEPXK010000008">
    <property type="protein sequence ID" value="HBH1541537.1"/>
    <property type="molecule type" value="Genomic_DNA"/>
</dbReference>
<dbReference type="AlphaFoldDB" id="A0AAN5VJK7"/>
<reference evidence="1" key="2">
    <citation type="submission" date="2021-06" db="EMBL/GenBank/DDBJ databases">
        <authorList>
            <consortium name="NCBI Pathogen Detection Project"/>
        </authorList>
    </citation>
    <scope>NUCLEOTIDE SEQUENCE</scope>
    <source>
        <strain evidence="1">HN1000</strain>
    </source>
</reference>